<keyword evidence="5 6" id="KW-0472">Membrane</keyword>
<feature type="transmembrane region" description="Helical" evidence="6">
    <location>
        <begin position="92"/>
        <end position="110"/>
    </location>
</feature>
<evidence type="ECO:0000256" key="5">
    <source>
        <dbReference type="ARBA" id="ARBA00023136"/>
    </source>
</evidence>
<feature type="transmembrane region" description="Helical" evidence="6">
    <location>
        <begin position="277"/>
        <end position="300"/>
    </location>
</feature>
<dbReference type="GO" id="GO:0005886">
    <property type="term" value="C:plasma membrane"/>
    <property type="evidence" value="ECO:0007669"/>
    <property type="project" value="UniProtKB-SubCell"/>
</dbReference>
<reference evidence="7" key="1">
    <citation type="submission" date="2019-08" db="EMBL/GenBank/DDBJ databases">
        <authorList>
            <person name="Kucharzyk K."/>
            <person name="Murdoch R.W."/>
            <person name="Higgins S."/>
            <person name="Loffler F."/>
        </authorList>
    </citation>
    <scope>NUCLEOTIDE SEQUENCE</scope>
</reference>
<evidence type="ECO:0000256" key="1">
    <source>
        <dbReference type="ARBA" id="ARBA00004651"/>
    </source>
</evidence>
<evidence type="ECO:0000256" key="6">
    <source>
        <dbReference type="SAM" id="Phobius"/>
    </source>
</evidence>
<evidence type="ECO:0000256" key="4">
    <source>
        <dbReference type="ARBA" id="ARBA00022989"/>
    </source>
</evidence>
<dbReference type="AlphaFoldDB" id="A0A644WPE4"/>
<dbReference type="PANTHER" id="PTHR43370">
    <property type="entry name" value="SUGAR ABC TRANSPORTER INTEGRAL MEMBRANE PROTEIN-RELATED"/>
    <property type="match status" value="1"/>
</dbReference>
<dbReference type="PANTHER" id="PTHR43370:SF2">
    <property type="entry name" value="ABC TRANSPORTER PERMEASE PROTEIN"/>
    <property type="match status" value="1"/>
</dbReference>
<dbReference type="Pfam" id="PF02653">
    <property type="entry name" value="BPD_transp_2"/>
    <property type="match status" value="1"/>
</dbReference>
<comment type="caution">
    <text evidence="7">The sequence shown here is derived from an EMBL/GenBank/DDBJ whole genome shotgun (WGS) entry which is preliminary data.</text>
</comment>
<proteinExistence type="predicted"/>
<evidence type="ECO:0008006" key="8">
    <source>
        <dbReference type="Google" id="ProtNLM"/>
    </source>
</evidence>
<evidence type="ECO:0000256" key="2">
    <source>
        <dbReference type="ARBA" id="ARBA00022475"/>
    </source>
</evidence>
<feature type="transmembrane region" description="Helical" evidence="6">
    <location>
        <begin position="6"/>
        <end position="24"/>
    </location>
</feature>
<keyword evidence="4 6" id="KW-1133">Transmembrane helix</keyword>
<evidence type="ECO:0000256" key="3">
    <source>
        <dbReference type="ARBA" id="ARBA00022692"/>
    </source>
</evidence>
<feature type="transmembrane region" description="Helical" evidence="6">
    <location>
        <begin position="36"/>
        <end position="57"/>
    </location>
</feature>
<feature type="transmembrane region" description="Helical" evidence="6">
    <location>
        <begin position="200"/>
        <end position="222"/>
    </location>
</feature>
<dbReference type="GO" id="GO:0022857">
    <property type="term" value="F:transmembrane transporter activity"/>
    <property type="evidence" value="ECO:0007669"/>
    <property type="project" value="InterPro"/>
</dbReference>
<feature type="transmembrane region" description="Helical" evidence="6">
    <location>
        <begin position="63"/>
        <end position="85"/>
    </location>
</feature>
<evidence type="ECO:0000313" key="7">
    <source>
        <dbReference type="EMBL" id="MPM05348.1"/>
    </source>
</evidence>
<sequence>MNFLDFFTRLLAATLAMGTSLTYATLGEVYTEKTGILNLGMEGTMLMGALAGFATAYNTGNLYIALVVAMVVGAMLSLIHAFLCITMRANQVVAGLAITMFGTGLANFLGQRLGPATNNFNLTGMNLASKFDNIAIPGLSQIPIIGALFDVSILTYALYFLLPFAWFFLYKTKHGMVVRAVGENPRTAAAMGISVSKIRYLYTTIGGMFAGLGGACLSLSFIPSWNEGMTGGKGWIVIALVIFSAWNPGRVVIGTLVFGGITSLQFSLQAAGFKMVIPAQFLGFSPYLITLLVLTAMTIINQKKRGSFASPTALGTSFAIDDK</sequence>
<name>A0A644WPE4_9ZZZZ</name>
<feature type="transmembrane region" description="Helical" evidence="6">
    <location>
        <begin position="144"/>
        <end position="169"/>
    </location>
</feature>
<dbReference type="CDD" id="cd06580">
    <property type="entry name" value="TM_PBP1_transp_TpRbsC_like"/>
    <property type="match status" value="1"/>
</dbReference>
<organism evidence="7">
    <name type="scientific">bioreactor metagenome</name>
    <dbReference type="NCBI Taxonomy" id="1076179"/>
    <lineage>
        <taxon>unclassified sequences</taxon>
        <taxon>metagenomes</taxon>
        <taxon>ecological metagenomes</taxon>
    </lineage>
</organism>
<keyword evidence="2" id="KW-1003">Cell membrane</keyword>
<keyword evidence="3 6" id="KW-0812">Transmembrane</keyword>
<protein>
    <recommendedName>
        <fullName evidence="8">ABC transporter permease</fullName>
    </recommendedName>
</protein>
<accession>A0A644WPE4</accession>
<comment type="subcellular location">
    <subcellularLocation>
        <location evidence="1">Cell membrane</location>
        <topology evidence="1">Multi-pass membrane protein</topology>
    </subcellularLocation>
</comment>
<gene>
    <name evidence="7" type="ORF">SDC9_51636</name>
</gene>
<dbReference type="InterPro" id="IPR001851">
    <property type="entry name" value="ABC_transp_permease"/>
</dbReference>
<dbReference type="EMBL" id="VSSQ01001123">
    <property type="protein sequence ID" value="MPM05348.1"/>
    <property type="molecule type" value="Genomic_DNA"/>
</dbReference>